<reference evidence="5 6" key="1">
    <citation type="submission" date="2024-04" db="EMBL/GenBank/DDBJ databases">
        <title>Symmetric and asymmetric DNA N6-adenine methylation regulates different biological responses in Mucorales.</title>
        <authorList>
            <consortium name="Lawrence Berkeley National Laboratory"/>
            <person name="Lax C."/>
            <person name="Mondo S.J."/>
            <person name="Osorio-Concepcion M."/>
            <person name="Muszewska A."/>
            <person name="Corrochano-Luque M."/>
            <person name="Gutierrez G."/>
            <person name="Riley R."/>
            <person name="Lipzen A."/>
            <person name="Guo J."/>
            <person name="Hundley H."/>
            <person name="Amirebrahimi M."/>
            <person name="Ng V."/>
            <person name="Lorenzo-Gutierrez D."/>
            <person name="Binder U."/>
            <person name="Yang J."/>
            <person name="Song Y."/>
            <person name="Canovas D."/>
            <person name="Navarro E."/>
            <person name="Freitag M."/>
            <person name="Gabaldon T."/>
            <person name="Grigoriev I.V."/>
            <person name="Corrochano L.M."/>
            <person name="Nicolas F.E."/>
            <person name="Garre V."/>
        </authorList>
    </citation>
    <scope>NUCLEOTIDE SEQUENCE [LARGE SCALE GENOMIC DNA]</scope>
    <source>
        <strain evidence="5 6">L51</strain>
    </source>
</reference>
<sequence length="191" mass="21579">MHRLKSQGLSSRILSKGTYVQPKDRVKQWNILTGDKVAIIAGRDKDTIGEIKSVNRETNTVIVEGKKLAKKHVPHQPGAPDGIMRKEQPIHLSNVMLLHPDTQIPTRIDRRKIEKTTDDGRVVSQWARFVKGTDVEIPKPVRKYDDRSGEEAFTTSPEEAVKVTYLPKAGSPPFPAELLKELRNPYKKRTA</sequence>
<dbReference type="NCBIfam" id="TIGR01079">
    <property type="entry name" value="rplX_bact"/>
    <property type="match status" value="1"/>
</dbReference>
<evidence type="ECO:0000313" key="6">
    <source>
        <dbReference type="Proteomes" id="UP001448207"/>
    </source>
</evidence>
<evidence type="ECO:0000256" key="1">
    <source>
        <dbReference type="ARBA" id="ARBA00010618"/>
    </source>
</evidence>
<evidence type="ECO:0000259" key="4">
    <source>
        <dbReference type="SMART" id="SM00739"/>
    </source>
</evidence>
<keyword evidence="2" id="KW-0689">Ribosomal protein</keyword>
<gene>
    <name evidence="5" type="ORF">J3Q64DRAFT_1771108</name>
</gene>
<comment type="caution">
    <text evidence="5">The sequence shown here is derived from an EMBL/GenBank/DDBJ whole genome shotgun (WGS) entry which is preliminary data.</text>
</comment>
<dbReference type="Gene3D" id="2.30.30.30">
    <property type="match status" value="1"/>
</dbReference>
<dbReference type="SUPFAM" id="SSF50104">
    <property type="entry name" value="Translation proteins SH3-like domain"/>
    <property type="match status" value="1"/>
</dbReference>
<comment type="similarity">
    <text evidence="1">Belongs to the universal ribosomal protein uL24 family.</text>
</comment>
<evidence type="ECO:0000256" key="2">
    <source>
        <dbReference type="ARBA" id="ARBA00022980"/>
    </source>
</evidence>
<dbReference type="InterPro" id="IPR005824">
    <property type="entry name" value="KOW"/>
</dbReference>
<feature type="domain" description="KOW" evidence="4">
    <location>
        <begin position="30"/>
        <end position="57"/>
    </location>
</feature>
<dbReference type="SMART" id="SM00739">
    <property type="entry name" value="KOW"/>
    <property type="match status" value="1"/>
</dbReference>
<keyword evidence="6" id="KW-1185">Reference proteome</keyword>
<dbReference type="HAMAP" id="MF_01326_B">
    <property type="entry name" value="Ribosomal_uL24_B"/>
    <property type="match status" value="1"/>
</dbReference>
<organism evidence="5 6">
    <name type="scientific">Phycomyces blakesleeanus</name>
    <dbReference type="NCBI Taxonomy" id="4837"/>
    <lineage>
        <taxon>Eukaryota</taxon>
        <taxon>Fungi</taxon>
        <taxon>Fungi incertae sedis</taxon>
        <taxon>Mucoromycota</taxon>
        <taxon>Mucoromycotina</taxon>
        <taxon>Mucoromycetes</taxon>
        <taxon>Mucorales</taxon>
        <taxon>Phycomycetaceae</taxon>
        <taxon>Phycomyces</taxon>
    </lineage>
</organism>
<dbReference type="EMBL" id="JBCLYO010000030">
    <property type="protein sequence ID" value="KAL0076848.1"/>
    <property type="molecule type" value="Genomic_DNA"/>
</dbReference>
<protein>
    <submittedName>
        <fullName evidence="5">Translation protein SH3-like domain-containing protein</fullName>
    </submittedName>
</protein>
<dbReference type="Proteomes" id="UP001448207">
    <property type="component" value="Unassembled WGS sequence"/>
</dbReference>
<accession>A0ABR3AN53</accession>
<dbReference type="InterPro" id="IPR041988">
    <property type="entry name" value="Ribosomal_uL24_KOW"/>
</dbReference>
<dbReference type="CDD" id="cd06089">
    <property type="entry name" value="KOW_RPL26"/>
    <property type="match status" value="1"/>
</dbReference>
<evidence type="ECO:0000256" key="3">
    <source>
        <dbReference type="ARBA" id="ARBA00023274"/>
    </source>
</evidence>
<dbReference type="InterPro" id="IPR008991">
    <property type="entry name" value="Translation_prot_SH3-like_sf"/>
</dbReference>
<proteinExistence type="inferred from homology"/>
<dbReference type="InterPro" id="IPR014722">
    <property type="entry name" value="Rib_uL2_dom2"/>
</dbReference>
<dbReference type="InterPro" id="IPR003256">
    <property type="entry name" value="Ribosomal_uL24"/>
</dbReference>
<dbReference type="PANTHER" id="PTHR12903">
    <property type="entry name" value="MITOCHONDRIAL RIBOSOMAL PROTEIN L24"/>
    <property type="match status" value="1"/>
</dbReference>
<name>A0ABR3AN53_PHYBL</name>
<keyword evidence="3" id="KW-0687">Ribonucleoprotein</keyword>
<evidence type="ECO:0000313" key="5">
    <source>
        <dbReference type="EMBL" id="KAL0076848.1"/>
    </source>
</evidence>
<dbReference type="Pfam" id="PF22682">
    <property type="entry name" value="Ribosomal_uL24m-like"/>
    <property type="match status" value="1"/>
</dbReference>